<feature type="region of interest" description="Disordered" evidence="1">
    <location>
        <begin position="57"/>
        <end position="80"/>
    </location>
</feature>
<protein>
    <recommendedName>
        <fullName evidence="4">DUF4398 domain-containing protein</fullName>
    </recommendedName>
</protein>
<accession>A0ABR8KTU3</accession>
<dbReference type="Proteomes" id="UP000635384">
    <property type="component" value="Unassembled WGS sequence"/>
</dbReference>
<evidence type="ECO:0000313" key="2">
    <source>
        <dbReference type="EMBL" id="MBD2843015.1"/>
    </source>
</evidence>
<proteinExistence type="predicted"/>
<evidence type="ECO:0008006" key="4">
    <source>
        <dbReference type="Google" id="ProtNLM"/>
    </source>
</evidence>
<dbReference type="EMBL" id="JACXLC010000001">
    <property type="protein sequence ID" value="MBD2843015.1"/>
    <property type="molecule type" value="Genomic_DNA"/>
</dbReference>
<gene>
    <name evidence="2" type="ORF">IB285_12200</name>
</gene>
<organism evidence="2 3">
    <name type="scientific">Erythrobacter rubeus</name>
    <dbReference type="NCBI Taxonomy" id="2760803"/>
    <lineage>
        <taxon>Bacteria</taxon>
        <taxon>Pseudomonadati</taxon>
        <taxon>Pseudomonadota</taxon>
        <taxon>Alphaproteobacteria</taxon>
        <taxon>Sphingomonadales</taxon>
        <taxon>Erythrobacteraceae</taxon>
        <taxon>Erythrobacter/Porphyrobacter group</taxon>
        <taxon>Erythrobacter</taxon>
    </lineage>
</organism>
<dbReference type="PROSITE" id="PS51257">
    <property type="entry name" value="PROKAR_LIPOPROTEIN"/>
    <property type="match status" value="1"/>
</dbReference>
<keyword evidence="3" id="KW-1185">Reference proteome</keyword>
<comment type="caution">
    <text evidence="2">The sequence shown here is derived from an EMBL/GenBank/DDBJ whole genome shotgun (WGS) entry which is preliminary data.</text>
</comment>
<feature type="compositionally biased region" description="Basic and acidic residues" evidence="1">
    <location>
        <begin position="57"/>
        <end position="71"/>
    </location>
</feature>
<evidence type="ECO:0000313" key="3">
    <source>
        <dbReference type="Proteomes" id="UP000635384"/>
    </source>
</evidence>
<reference evidence="2 3" key="1">
    <citation type="submission" date="2020-09" db="EMBL/GenBank/DDBJ databases">
        <authorList>
            <person name="Yoon J.-W."/>
        </authorList>
    </citation>
    <scope>NUCLEOTIDE SEQUENCE [LARGE SCALE GENOMIC DNA]</scope>
    <source>
        <strain evidence="2 3">KMU-140</strain>
    </source>
</reference>
<sequence length="80" mass="8104">MSLQRTGRAQPSVATSGAALGLALVALSACSEPPGAAPGAVTESEARALEDAAEMLDERRYPESDAAEQKTAELTGDSAE</sequence>
<name>A0ABR8KTU3_9SPHN</name>
<evidence type="ECO:0000256" key="1">
    <source>
        <dbReference type="SAM" id="MobiDB-lite"/>
    </source>
</evidence>